<organism evidence="1 2">
    <name type="scientific">Bacillus thuringiensis subsp. darmstadiensis</name>
    <dbReference type="NCBI Taxonomy" id="132264"/>
    <lineage>
        <taxon>Bacteria</taxon>
        <taxon>Bacillati</taxon>
        <taxon>Bacillota</taxon>
        <taxon>Bacilli</taxon>
        <taxon>Bacillales</taxon>
        <taxon>Bacillaceae</taxon>
        <taxon>Bacillus</taxon>
        <taxon>Bacillus cereus group</taxon>
    </lineage>
</organism>
<proteinExistence type="predicted"/>
<name>A0A9X6FVY1_BACUD</name>
<comment type="caution">
    <text evidence="1">The sequence shown here is derived from an EMBL/GenBank/DDBJ whole genome shotgun (WGS) entry which is preliminary data.</text>
</comment>
<dbReference type="Proteomes" id="UP000195217">
    <property type="component" value="Unassembled WGS sequence"/>
</dbReference>
<accession>A0A9X6FVY1</accession>
<evidence type="ECO:0000313" key="2">
    <source>
        <dbReference type="Proteomes" id="UP000195217"/>
    </source>
</evidence>
<reference evidence="1 2" key="1">
    <citation type="submission" date="2016-10" db="EMBL/GenBank/DDBJ databases">
        <title>Comparative genomics of Bacillus thuringiensis reveals a path to pathogens against multiple invertebrate hosts.</title>
        <authorList>
            <person name="Zheng J."/>
            <person name="Gao Q."/>
            <person name="Liu H."/>
            <person name="Peng D."/>
            <person name="Ruan L."/>
            <person name="Sun M."/>
        </authorList>
    </citation>
    <scope>NUCLEOTIDE SEQUENCE [LARGE SCALE GENOMIC DNA]</scope>
    <source>
        <strain evidence="1">BGSC 4M3</strain>
    </source>
</reference>
<gene>
    <name evidence="1" type="ORF">BK761_24105</name>
</gene>
<dbReference type="RefSeq" id="WP_000168239.1">
    <property type="nucleotide sequence ID" value="NZ_NFEA01000047.1"/>
</dbReference>
<dbReference type="AlphaFoldDB" id="A0A9X6FVY1"/>
<protein>
    <recommendedName>
        <fullName evidence="3">Toxin</fullName>
    </recommendedName>
</protein>
<evidence type="ECO:0008006" key="3">
    <source>
        <dbReference type="Google" id="ProtNLM"/>
    </source>
</evidence>
<sequence>MASREQVESKLATIKSCISRGSEHFTFLSHRPDNRQTLHDLGFMLRDVKQIILGLDVTDYSEGPEPNESSNVPSAFMDSEMWMFGKEIEGRVTLEAYIKFSLIETAEGPVTCCVSFHQAKGKIVYPFK</sequence>
<evidence type="ECO:0000313" key="1">
    <source>
        <dbReference type="EMBL" id="OTZ29314.1"/>
    </source>
</evidence>
<dbReference type="EMBL" id="NFEA01000047">
    <property type="protein sequence ID" value="OTZ29314.1"/>
    <property type="molecule type" value="Genomic_DNA"/>
</dbReference>